<comment type="similarity">
    <text evidence="10 12">Belongs to the fluoride channel Fluc/FEX (TC 1.A.43) family.</text>
</comment>
<evidence type="ECO:0000256" key="4">
    <source>
        <dbReference type="ARBA" id="ARBA00022692"/>
    </source>
</evidence>
<evidence type="ECO:0000256" key="9">
    <source>
        <dbReference type="ARBA" id="ARBA00023303"/>
    </source>
</evidence>
<feature type="transmembrane region" description="Helical" evidence="12">
    <location>
        <begin position="6"/>
        <end position="23"/>
    </location>
</feature>
<dbReference type="GO" id="GO:0062054">
    <property type="term" value="F:fluoride channel activity"/>
    <property type="evidence" value="ECO:0007669"/>
    <property type="project" value="UniProtKB-UniRule"/>
</dbReference>
<dbReference type="NCBIfam" id="TIGR00494">
    <property type="entry name" value="crcB"/>
    <property type="match status" value="1"/>
</dbReference>
<evidence type="ECO:0000256" key="5">
    <source>
        <dbReference type="ARBA" id="ARBA00022989"/>
    </source>
</evidence>
<dbReference type="Proteomes" id="UP000054422">
    <property type="component" value="Unassembled WGS sequence"/>
</dbReference>
<evidence type="ECO:0000256" key="8">
    <source>
        <dbReference type="ARBA" id="ARBA00023136"/>
    </source>
</evidence>
<dbReference type="PANTHER" id="PTHR28259:SF1">
    <property type="entry name" value="FLUORIDE EXPORT PROTEIN 1-RELATED"/>
    <property type="match status" value="1"/>
</dbReference>
<comment type="function">
    <text evidence="12">Fluoride-specific ion channel. Important for reducing fluoride concentration in the cell, thus reducing its toxicity.</text>
</comment>
<evidence type="ECO:0000313" key="13">
    <source>
        <dbReference type="EMBL" id="KGP62259.1"/>
    </source>
</evidence>
<evidence type="ECO:0000256" key="3">
    <source>
        <dbReference type="ARBA" id="ARBA00022519"/>
    </source>
</evidence>
<evidence type="ECO:0000256" key="6">
    <source>
        <dbReference type="ARBA" id="ARBA00023053"/>
    </source>
</evidence>
<keyword evidence="12" id="KW-0813">Transport</keyword>
<evidence type="ECO:0000256" key="2">
    <source>
        <dbReference type="ARBA" id="ARBA00022475"/>
    </source>
</evidence>
<dbReference type="PANTHER" id="PTHR28259">
    <property type="entry name" value="FLUORIDE EXPORT PROTEIN 1-RELATED"/>
    <property type="match status" value="1"/>
</dbReference>
<dbReference type="HAMAP" id="MF_00454">
    <property type="entry name" value="FluC"/>
    <property type="match status" value="1"/>
</dbReference>
<dbReference type="Pfam" id="PF02537">
    <property type="entry name" value="CRCB"/>
    <property type="match status" value="1"/>
</dbReference>
<feature type="transmembrane region" description="Helical" evidence="12">
    <location>
        <begin position="69"/>
        <end position="93"/>
    </location>
</feature>
<keyword evidence="7 12" id="KW-0406">Ion transport</keyword>
<sequence>MIIVPYLVIAIGGSLGAISRYLVTIMAQNVWGINFPYGTLIVNIVGSFLAGFFLTVLVGRFSAEESFRLFLFTGFLGAFTTFSSFAAESLFMFEQGYWFKLITNILINNIGSLSMVLIGSLIAKCILLGHPDPN</sequence>
<comment type="caution">
    <text evidence="13">The sequence shown here is derived from an EMBL/GenBank/DDBJ whole genome shotgun (WGS) entry which is preliminary data.</text>
</comment>
<keyword evidence="12" id="KW-0479">Metal-binding</keyword>
<dbReference type="RefSeq" id="WP_035891413.1">
    <property type="nucleotide sequence ID" value="NZ_JNCF01000087.1"/>
</dbReference>
<keyword evidence="8 12" id="KW-0472">Membrane</keyword>
<organism evidence="13 14">
    <name type="scientific">Legionella norrlandica</name>
    <dbReference type="NCBI Taxonomy" id="1498499"/>
    <lineage>
        <taxon>Bacteria</taxon>
        <taxon>Pseudomonadati</taxon>
        <taxon>Pseudomonadota</taxon>
        <taxon>Gammaproteobacteria</taxon>
        <taxon>Legionellales</taxon>
        <taxon>Legionellaceae</taxon>
        <taxon>Legionella</taxon>
    </lineage>
</organism>
<name>A0A0A2SS38_9GAMM</name>
<feature type="transmembrane region" description="Helical" evidence="12">
    <location>
        <begin position="35"/>
        <end position="57"/>
    </location>
</feature>
<reference evidence="13 14" key="1">
    <citation type="submission" date="2014-05" db="EMBL/GenBank/DDBJ databases">
        <authorList>
            <person name="Rizzardi K."/>
            <person name="Winiecka-Krusnell J."/>
            <person name="Ramliden M."/>
            <person name="Alm E."/>
            <person name="Andersson S."/>
            <person name="Byfors S."/>
        </authorList>
    </citation>
    <scope>NUCLEOTIDE SEQUENCE [LARGE SCALE GENOMIC DNA]</scope>
    <source>
        <strain evidence="13 14">LEGN</strain>
    </source>
</reference>
<dbReference type="AlphaFoldDB" id="A0A0A2SS38"/>
<evidence type="ECO:0000313" key="14">
    <source>
        <dbReference type="Proteomes" id="UP000054422"/>
    </source>
</evidence>
<keyword evidence="2 12" id="KW-1003">Cell membrane</keyword>
<proteinExistence type="inferred from homology"/>
<dbReference type="EMBL" id="JNCF01000087">
    <property type="protein sequence ID" value="KGP62259.1"/>
    <property type="molecule type" value="Genomic_DNA"/>
</dbReference>
<dbReference type="GO" id="GO:0046872">
    <property type="term" value="F:metal ion binding"/>
    <property type="evidence" value="ECO:0007669"/>
    <property type="project" value="UniProtKB-KW"/>
</dbReference>
<keyword evidence="6 12" id="KW-0915">Sodium</keyword>
<keyword evidence="5 12" id="KW-1133">Transmembrane helix</keyword>
<keyword evidence="14" id="KW-1185">Reference proteome</keyword>
<keyword evidence="9 12" id="KW-0407">Ion channel</keyword>
<dbReference type="GO" id="GO:0005886">
    <property type="term" value="C:plasma membrane"/>
    <property type="evidence" value="ECO:0007669"/>
    <property type="project" value="UniProtKB-SubCell"/>
</dbReference>
<feature type="binding site" evidence="12">
    <location>
        <position position="77"/>
    </location>
    <ligand>
        <name>Na(+)</name>
        <dbReference type="ChEBI" id="CHEBI:29101"/>
        <note>structural</note>
    </ligand>
</feature>
<dbReference type="OrthoDB" id="9806299at2"/>
<evidence type="ECO:0000256" key="7">
    <source>
        <dbReference type="ARBA" id="ARBA00023065"/>
    </source>
</evidence>
<dbReference type="GO" id="GO:0140114">
    <property type="term" value="P:cellular detoxification of fluoride"/>
    <property type="evidence" value="ECO:0007669"/>
    <property type="project" value="UniProtKB-UniRule"/>
</dbReference>
<comment type="subcellular location">
    <subcellularLocation>
        <location evidence="1 12">Cell membrane</location>
        <topology evidence="1 12">Multi-pass membrane protein</topology>
    </subcellularLocation>
</comment>
<keyword evidence="4 12" id="KW-0812">Transmembrane</keyword>
<evidence type="ECO:0000256" key="12">
    <source>
        <dbReference type="HAMAP-Rule" id="MF_00454"/>
    </source>
</evidence>
<evidence type="ECO:0000256" key="1">
    <source>
        <dbReference type="ARBA" id="ARBA00004651"/>
    </source>
</evidence>
<gene>
    <name evidence="12" type="primary">fluC</name>
    <name evidence="12" type="synonym">crcB</name>
    <name evidence="13" type="ORF">EP47_01385</name>
</gene>
<feature type="binding site" evidence="12">
    <location>
        <position position="80"/>
    </location>
    <ligand>
        <name>Na(+)</name>
        <dbReference type="ChEBI" id="CHEBI:29101"/>
        <note>structural</note>
    </ligand>
</feature>
<feature type="transmembrane region" description="Helical" evidence="12">
    <location>
        <begin position="105"/>
        <end position="129"/>
    </location>
</feature>
<keyword evidence="3" id="KW-0997">Cell inner membrane</keyword>
<dbReference type="STRING" id="1498499.EP47_01385"/>
<comment type="catalytic activity">
    <reaction evidence="11">
        <text>fluoride(in) = fluoride(out)</text>
        <dbReference type="Rhea" id="RHEA:76159"/>
        <dbReference type="ChEBI" id="CHEBI:17051"/>
    </reaction>
    <physiologicalReaction direction="left-to-right" evidence="11">
        <dbReference type="Rhea" id="RHEA:76160"/>
    </physiologicalReaction>
</comment>
<comment type="activity regulation">
    <text evidence="12">Na(+) is not transported, but it plays an essential structural role and its presence is essential for fluoride channel function.</text>
</comment>
<accession>A0A0A2SS38</accession>
<dbReference type="InterPro" id="IPR003691">
    <property type="entry name" value="FluC"/>
</dbReference>
<protein>
    <recommendedName>
        <fullName evidence="12">Fluoride-specific ion channel FluC</fullName>
    </recommendedName>
</protein>
<evidence type="ECO:0000256" key="11">
    <source>
        <dbReference type="ARBA" id="ARBA00035585"/>
    </source>
</evidence>
<evidence type="ECO:0000256" key="10">
    <source>
        <dbReference type="ARBA" id="ARBA00035120"/>
    </source>
</evidence>